<keyword evidence="1" id="KW-0472">Membrane</keyword>
<proteinExistence type="predicted"/>
<evidence type="ECO:0000256" key="1">
    <source>
        <dbReference type="SAM" id="Phobius"/>
    </source>
</evidence>
<evidence type="ECO:0000313" key="3">
    <source>
        <dbReference type="Proteomes" id="UP000178869"/>
    </source>
</evidence>
<dbReference type="InterPro" id="IPR045584">
    <property type="entry name" value="Pilin-like"/>
</dbReference>
<dbReference type="Proteomes" id="UP000178869">
    <property type="component" value="Unassembled WGS sequence"/>
</dbReference>
<evidence type="ECO:0008006" key="4">
    <source>
        <dbReference type="Google" id="ProtNLM"/>
    </source>
</evidence>
<evidence type="ECO:0000313" key="2">
    <source>
        <dbReference type="EMBL" id="OHA46726.1"/>
    </source>
</evidence>
<feature type="transmembrane region" description="Helical" evidence="1">
    <location>
        <begin position="12"/>
        <end position="38"/>
    </location>
</feature>
<keyword evidence="1" id="KW-0812">Transmembrane</keyword>
<keyword evidence="1" id="KW-1133">Transmembrane helix</keyword>
<dbReference type="AlphaFoldDB" id="A0A1G2PEG2"/>
<protein>
    <recommendedName>
        <fullName evidence="4">Prepilin-type N-terminal cleavage/methylation domain-containing protein</fullName>
    </recommendedName>
</protein>
<gene>
    <name evidence="2" type="ORF">A2828_02400</name>
</gene>
<sequence>MFTKKAIYTKRNGYSLIEVLATTAIIAAVSVFIALSLANFRNNAQVVSESQNIASVLALARSNTVGGKDNILWGVHLATNDFTLFQGGVYDPADPNNVVYTLPIGVTISSIVLAGGGSDVIFNRINGGTSQAGSLTVSAQSNVIVTINSSGEISVGGTLPAPGGTRIIDTRHVDFTLNWSIQNSITLTLTFYDPPNPATVQNIAMAPYFSMGNTIFNWSGQYTIGGGAQVLKIHTHLIDTPGNKTILSVHRDKMENSKALDIAIDGVLVASYNASGDITPWPGVTFDVQ</sequence>
<dbReference type="InterPro" id="IPR012902">
    <property type="entry name" value="N_methyl_site"/>
</dbReference>
<reference evidence="2 3" key="1">
    <citation type="journal article" date="2016" name="Nat. Commun.">
        <title>Thousands of microbial genomes shed light on interconnected biogeochemical processes in an aquifer system.</title>
        <authorList>
            <person name="Anantharaman K."/>
            <person name="Brown C.T."/>
            <person name="Hug L.A."/>
            <person name="Sharon I."/>
            <person name="Castelle C.J."/>
            <person name="Probst A.J."/>
            <person name="Thomas B.C."/>
            <person name="Singh A."/>
            <person name="Wilkins M.J."/>
            <person name="Karaoz U."/>
            <person name="Brodie E.L."/>
            <person name="Williams K.H."/>
            <person name="Hubbard S.S."/>
            <person name="Banfield J.F."/>
        </authorList>
    </citation>
    <scope>NUCLEOTIDE SEQUENCE [LARGE SCALE GENOMIC DNA]</scope>
</reference>
<dbReference type="SUPFAM" id="SSF54523">
    <property type="entry name" value="Pili subunits"/>
    <property type="match status" value="1"/>
</dbReference>
<name>A0A1G2PEG2_9BACT</name>
<dbReference type="EMBL" id="MHSR01000013">
    <property type="protein sequence ID" value="OHA46726.1"/>
    <property type="molecule type" value="Genomic_DNA"/>
</dbReference>
<organism evidence="2 3">
    <name type="scientific">Candidatus Terrybacteria bacterium RIFCSPHIGHO2_01_FULL_43_35</name>
    <dbReference type="NCBI Taxonomy" id="1802361"/>
    <lineage>
        <taxon>Bacteria</taxon>
        <taxon>Candidatus Terryibacteriota</taxon>
    </lineage>
</organism>
<comment type="caution">
    <text evidence="2">The sequence shown here is derived from an EMBL/GenBank/DDBJ whole genome shotgun (WGS) entry which is preliminary data.</text>
</comment>
<accession>A0A1G2PEG2</accession>
<dbReference type="NCBIfam" id="TIGR02532">
    <property type="entry name" value="IV_pilin_GFxxxE"/>
    <property type="match status" value="1"/>
</dbReference>